<dbReference type="PANTHER" id="PTHR43400">
    <property type="entry name" value="FUMARATE REDUCTASE"/>
    <property type="match status" value="1"/>
</dbReference>
<dbReference type="Gene3D" id="3.50.50.60">
    <property type="entry name" value="FAD/NAD(P)-binding domain"/>
    <property type="match status" value="2"/>
</dbReference>
<accession>A0A4R3M1A6</accession>
<dbReference type="InterPro" id="IPR003953">
    <property type="entry name" value="FAD-dep_OxRdtase_2_FAD-bd"/>
</dbReference>
<evidence type="ECO:0000256" key="4">
    <source>
        <dbReference type="ARBA" id="ARBA00023002"/>
    </source>
</evidence>
<dbReference type="InterPro" id="IPR036188">
    <property type="entry name" value="FAD/NAD-bd_sf"/>
</dbReference>
<keyword evidence="7" id="KW-1185">Reference proteome</keyword>
<dbReference type="InterPro" id="IPR050315">
    <property type="entry name" value="FAD-oxidoreductase_2"/>
</dbReference>
<organism evidence="6 7">
    <name type="scientific">Tepidamorphus gemmatus</name>
    <dbReference type="NCBI Taxonomy" id="747076"/>
    <lineage>
        <taxon>Bacteria</taxon>
        <taxon>Pseudomonadati</taxon>
        <taxon>Pseudomonadota</taxon>
        <taxon>Alphaproteobacteria</taxon>
        <taxon>Hyphomicrobiales</taxon>
        <taxon>Tepidamorphaceae</taxon>
        <taxon>Tepidamorphus</taxon>
    </lineage>
</organism>
<dbReference type="GO" id="GO:0008202">
    <property type="term" value="P:steroid metabolic process"/>
    <property type="evidence" value="ECO:0007669"/>
    <property type="project" value="UniProtKB-ARBA"/>
</dbReference>
<dbReference type="InterPro" id="IPR027477">
    <property type="entry name" value="Succ_DH/fumarate_Rdtase_cat_sf"/>
</dbReference>
<dbReference type="EMBL" id="SMAK01000014">
    <property type="protein sequence ID" value="TCT04917.1"/>
    <property type="molecule type" value="Genomic_DNA"/>
</dbReference>
<dbReference type="SUPFAM" id="SSF56425">
    <property type="entry name" value="Succinate dehydrogenase/fumarate reductase flavoprotein, catalytic domain"/>
    <property type="match status" value="1"/>
</dbReference>
<proteinExistence type="predicted"/>
<keyword evidence="3" id="KW-0274">FAD</keyword>
<dbReference type="PANTHER" id="PTHR43400:SF10">
    <property type="entry name" value="3-OXOSTEROID 1-DEHYDROGENASE"/>
    <property type="match status" value="1"/>
</dbReference>
<comment type="caution">
    <text evidence="6">The sequence shown here is derived from an EMBL/GenBank/DDBJ whole genome shotgun (WGS) entry which is preliminary data.</text>
</comment>
<keyword evidence="4" id="KW-0560">Oxidoreductase</keyword>
<evidence type="ECO:0000256" key="3">
    <source>
        <dbReference type="ARBA" id="ARBA00022827"/>
    </source>
</evidence>
<dbReference type="SUPFAM" id="SSF51905">
    <property type="entry name" value="FAD/NAD(P)-binding domain"/>
    <property type="match status" value="1"/>
</dbReference>
<dbReference type="RefSeq" id="WP_132807730.1">
    <property type="nucleotide sequence ID" value="NZ_SMAK01000014.1"/>
</dbReference>
<keyword evidence="2" id="KW-0285">Flavoprotein</keyword>
<gene>
    <name evidence="6" type="ORF">EDC22_11411</name>
</gene>
<dbReference type="OrthoDB" id="3178130at2"/>
<protein>
    <submittedName>
        <fullName evidence="6">Succinate dehydrogenase/fumarate reductase flavoprotein subunit</fullName>
    </submittedName>
</protein>
<evidence type="ECO:0000313" key="6">
    <source>
        <dbReference type="EMBL" id="TCT04917.1"/>
    </source>
</evidence>
<dbReference type="Pfam" id="PF00890">
    <property type="entry name" value="FAD_binding_2"/>
    <property type="match status" value="1"/>
</dbReference>
<dbReference type="GO" id="GO:0016491">
    <property type="term" value="F:oxidoreductase activity"/>
    <property type="evidence" value="ECO:0007669"/>
    <property type="project" value="UniProtKB-KW"/>
</dbReference>
<sequence length="559" mass="59628">MDDGSRYDLIVLGSGAAGLTAALTARLAGLSCLVLEHAETIGGTSARSSGTVWIPANHHLEARGVHNDRTAAETYLASLVGDRGEAAMWRAFLDAAPKMLYDLESRSGLAFRPFMAAPDYRQDHPGAASGGRALEPPPFDGRLLGANFALLEPPLPELMLFGGMMVTRAEAAELLRADRAPRAAWLGLRLIARYLSDRLRHHRGTRLVLGNALVAHLFFRCRDTGVEVLTAARPDDLVIQDGRVGGVRFTHAGIERMAHARRGVVMAGGGFPANRQWCEEQLPKPAPDHSVAAPGCDGSTIALALAAGGTLGPSGLDNAFWFPGSVMIRPDGSTALWPHIVLDRPKPGLIAVDRTGRRFVNEAVSYHEFVRAMYATGAVPAWLICDRAFIRRHGLGLIRPRSPKLAHYVRNGYLKEADSIAGLAARIGIPADALAATIERWNNFAASGKDPDFGKGESIYDRAGGDPDVRPNPCVGPITVPPFHAVEIAPMPLGTSRGLRADVNARVLDRDGKPIPGLYVCGNDMQSAFGGEYPGAGAQLGQGMTFGWIAANHAAGERN</sequence>
<comment type="cofactor">
    <cofactor evidence="1">
        <name>FAD</name>
        <dbReference type="ChEBI" id="CHEBI:57692"/>
    </cofactor>
</comment>
<dbReference type="AlphaFoldDB" id="A0A4R3M1A6"/>
<evidence type="ECO:0000313" key="7">
    <source>
        <dbReference type="Proteomes" id="UP000295678"/>
    </source>
</evidence>
<evidence type="ECO:0000259" key="5">
    <source>
        <dbReference type="Pfam" id="PF00890"/>
    </source>
</evidence>
<name>A0A4R3M1A6_9HYPH</name>
<dbReference type="Proteomes" id="UP000295678">
    <property type="component" value="Unassembled WGS sequence"/>
</dbReference>
<feature type="domain" description="FAD-dependent oxidoreductase 2 FAD-binding" evidence="5">
    <location>
        <begin position="8"/>
        <end position="539"/>
    </location>
</feature>
<dbReference type="Gene3D" id="3.90.700.10">
    <property type="entry name" value="Succinate dehydrogenase/fumarate reductase flavoprotein, catalytic domain"/>
    <property type="match status" value="1"/>
</dbReference>
<reference evidence="6 7" key="1">
    <citation type="submission" date="2019-03" db="EMBL/GenBank/DDBJ databases">
        <title>Genomic Encyclopedia of Type Strains, Phase IV (KMG-IV): sequencing the most valuable type-strain genomes for metagenomic binning, comparative biology and taxonomic classification.</title>
        <authorList>
            <person name="Goeker M."/>
        </authorList>
    </citation>
    <scope>NUCLEOTIDE SEQUENCE [LARGE SCALE GENOMIC DNA]</scope>
    <source>
        <strain evidence="6 7">DSM 19345</strain>
    </source>
</reference>
<evidence type="ECO:0000256" key="2">
    <source>
        <dbReference type="ARBA" id="ARBA00022630"/>
    </source>
</evidence>
<evidence type="ECO:0000256" key="1">
    <source>
        <dbReference type="ARBA" id="ARBA00001974"/>
    </source>
</evidence>